<organism evidence="1 2">
    <name type="scientific">Candidatus Merdibacter merdavium</name>
    <dbReference type="NCBI Taxonomy" id="2838692"/>
    <lineage>
        <taxon>Bacteria</taxon>
        <taxon>Bacillati</taxon>
        <taxon>Bacillota</taxon>
        <taxon>Erysipelotrichia</taxon>
        <taxon>Erysipelotrichales</taxon>
        <taxon>Erysipelotrichaceae</taxon>
        <taxon>Merdibacter</taxon>
    </lineage>
</organism>
<evidence type="ECO:0000313" key="2">
    <source>
        <dbReference type="Proteomes" id="UP000823896"/>
    </source>
</evidence>
<dbReference type="EMBL" id="DWWM01000037">
    <property type="protein sequence ID" value="HJC36630.1"/>
    <property type="molecule type" value="Genomic_DNA"/>
</dbReference>
<name>A0A9D2SWN9_9FIRM</name>
<evidence type="ECO:0000313" key="1">
    <source>
        <dbReference type="EMBL" id="HJC36630.1"/>
    </source>
</evidence>
<proteinExistence type="predicted"/>
<dbReference type="InterPro" id="IPR025648">
    <property type="entry name" value="DUF4358"/>
</dbReference>
<comment type="caution">
    <text evidence="1">The sequence shown here is derived from an EMBL/GenBank/DDBJ whole genome shotgun (WGS) entry which is preliminary data.</text>
</comment>
<protein>
    <submittedName>
        <fullName evidence="1">DUF4358 domain-containing protein</fullName>
    </submittedName>
</protein>
<gene>
    <name evidence="1" type="ORF">H9702_05810</name>
</gene>
<accession>A0A9D2SWN9</accession>
<sequence>MKRAVYVMLALAAVLLLALPFTRQAVYVSAAQLQERLSAAAEADNMEQKDEAQLCALLQIRNDAYEEAVYFGAPSYMDVEEIILLYSPAHKEELETKMQQHIERQITAFKGYGEQQTRMLEDAQVSVIGDYAVCVVSGSSATMQAVKDALR</sequence>
<dbReference type="AlphaFoldDB" id="A0A9D2SWN9"/>
<dbReference type="Pfam" id="PF14270">
    <property type="entry name" value="DUF4358"/>
    <property type="match status" value="1"/>
</dbReference>
<dbReference type="Proteomes" id="UP000823896">
    <property type="component" value="Unassembled WGS sequence"/>
</dbReference>
<reference evidence="1" key="2">
    <citation type="submission" date="2021-04" db="EMBL/GenBank/DDBJ databases">
        <authorList>
            <person name="Gilroy R."/>
        </authorList>
    </citation>
    <scope>NUCLEOTIDE SEQUENCE</scope>
    <source>
        <strain evidence="1">CHK187-11901</strain>
    </source>
</reference>
<reference evidence="1" key="1">
    <citation type="journal article" date="2021" name="PeerJ">
        <title>Extensive microbial diversity within the chicken gut microbiome revealed by metagenomics and culture.</title>
        <authorList>
            <person name="Gilroy R."/>
            <person name="Ravi A."/>
            <person name="Getino M."/>
            <person name="Pursley I."/>
            <person name="Horton D.L."/>
            <person name="Alikhan N.F."/>
            <person name="Baker D."/>
            <person name="Gharbi K."/>
            <person name="Hall N."/>
            <person name="Watson M."/>
            <person name="Adriaenssens E.M."/>
            <person name="Foster-Nyarko E."/>
            <person name="Jarju S."/>
            <person name="Secka A."/>
            <person name="Antonio M."/>
            <person name="Oren A."/>
            <person name="Chaudhuri R.R."/>
            <person name="La Ragione R."/>
            <person name="Hildebrand F."/>
            <person name="Pallen M.J."/>
        </authorList>
    </citation>
    <scope>NUCLEOTIDE SEQUENCE</scope>
    <source>
        <strain evidence="1">CHK187-11901</strain>
    </source>
</reference>